<reference evidence="2 3" key="1">
    <citation type="submission" date="2019-05" db="EMBL/GenBank/DDBJ databases">
        <title>Flagellimonas sp. AsT0115, sp. nov., isolated from a marine red algae, Asparagopsis taxiformis.</title>
        <authorList>
            <person name="Kim J."/>
            <person name="Jeong S.E."/>
            <person name="Jeon C.O."/>
        </authorList>
    </citation>
    <scope>NUCLEOTIDE SEQUENCE [LARGE SCALE GENOMIC DNA]</scope>
    <source>
        <strain evidence="2 3">AsT0115</strain>
    </source>
</reference>
<dbReference type="InterPro" id="IPR000182">
    <property type="entry name" value="GNAT_dom"/>
</dbReference>
<evidence type="ECO:0000313" key="3">
    <source>
        <dbReference type="Proteomes" id="UP000751614"/>
    </source>
</evidence>
<dbReference type="CDD" id="cd04301">
    <property type="entry name" value="NAT_SF"/>
    <property type="match status" value="1"/>
</dbReference>
<dbReference type="RefSeq" id="WP_138836301.1">
    <property type="nucleotide sequence ID" value="NZ_VCNI01000002.1"/>
</dbReference>
<dbReference type="PANTHER" id="PTHR43305:SF1">
    <property type="entry name" value="FAMILY N-ACETYLTRANSFERASE, PUTATIVE (AFU_ORTHOLOGUE AFUA_2G01380)-RELATED"/>
    <property type="match status" value="1"/>
</dbReference>
<dbReference type="Pfam" id="PF00583">
    <property type="entry name" value="Acetyltransf_1"/>
    <property type="match status" value="1"/>
</dbReference>
<evidence type="ECO:0000259" key="1">
    <source>
        <dbReference type="PROSITE" id="PS51186"/>
    </source>
</evidence>
<dbReference type="InterPro" id="IPR016181">
    <property type="entry name" value="Acyl_CoA_acyltransferase"/>
</dbReference>
<dbReference type="InterPro" id="IPR052777">
    <property type="entry name" value="Acetyltransferase_Enz"/>
</dbReference>
<dbReference type="SUPFAM" id="SSF55729">
    <property type="entry name" value="Acyl-CoA N-acyltransferases (Nat)"/>
    <property type="match status" value="1"/>
</dbReference>
<gene>
    <name evidence="2" type="ORF">FGG15_11400</name>
</gene>
<comment type="caution">
    <text evidence="2">The sequence shown here is derived from an EMBL/GenBank/DDBJ whole genome shotgun (WGS) entry which is preliminary data.</text>
</comment>
<proteinExistence type="predicted"/>
<sequence>MKLKEAKTKKEYQQAAGLFKMYAAQIGVDLEFQNFSQEIENLQAQYSRPTGVLFLVYDAQENPVGCFGVRALDSSVCELKRMYVVNEARGLGLGKQLLEKSITVAKELSYTKMRLDTLPSMLHAIGLYTKAGFYEIEPYRYNPIEGAKYFEIDFSQIPN</sequence>
<accession>A0ABY2WK51</accession>
<dbReference type="EMBL" id="VCNI01000002">
    <property type="protein sequence ID" value="TMU54799.1"/>
    <property type="molecule type" value="Genomic_DNA"/>
</dbReference>
<keyword evidence="3" id="KW-1185">Reference proteome</keyword>
<dbReference type="PROSITE" id="PS51186">
    <property type="entry name" value="GNAT"/>
    <property type="match status" value="1"/>
</dbReference>
<dbReference type="Gene3D" id="3.40.630.30">
    <property type="match status" value="1"/>
</dbReference>
<feature type="domain" description="N-acetyltransferase" evidence="1">
    <location>
        <begin position="1"/>
        <end position="155"/>
    </location>
</feature>
<dbReference type="Proteomes" id="UP000751614">
    <property type="component" value="Unassembled WGS sequence"/>
</dbReference>
<organism evidence="2 3">
    <name type="scientific">Flagellimonas algicola</name>
    <dbReference type="NCBI Taxonomy" id="2583815"/>
    <lineage>
        <taxon>Bacteria</taxon>
        <taxon>Pseudomonadati</taxon>
        <taxon>Bacteroidota</taxon>
        <taxon>Flavobacteriia</taxon>
        <taxon>Flavobacteriales</taxon>
        <taxon>Flavobacteriaceae</taxon>
        <taxon>Flagellimonas</taxon>
    </lineage>
</organism>
<evidence type="ECO:0000313" key="2">
    <source>
        <dbReference type="EMBL" id="TMU54799.1"/>
    </source>
</evidence>
<dbReference type="PANTHER" id="PTHR43305">
    <property type="entry name" value="FAMILY N-ACETYLTRANSFERASE, PUTATIVE (AFU_ORTHOLOGUE AFUA_2G01380)-RELATED"/>
    <property type="match status" value="1"/>
</dbReference>
<protein>
    <submittedName>
        <fullName evidence="2">GNAT family N-acetyltransferase</fullName>
    </submittedName>
</protein>
<name>A0ABY2WK51_9FLAO</name>